<dbReference type="Pfam" id="PF00994">
    <property type="entry name" value="MoCF_biosynth"/>
    <property type="match status" value="1"/>
</dbReference>
<accession>A0A401LL64</accession>
<keyword evidence="8 11" id="KW-0460">Magnesium</keyword>
<keyword evidence="14" id="KW-1185">Reference proteome</keyword>
<dbReference type="CDD" id="cd00887">
    <property type="entry name" value="MoeA"/>
    <property type="match status" value="1"/>
</dbReference>
<dbReference type="SUPFAM" id="SSF63882">
    <property type="entry name" value="MoeA N-terminal region -like"/>
    <property type="match status" value="1"/>
</dbReference>
<dbReference type="InterPro" id="IPR005110">
    <property type="entry name" value="MoeA_linker/N"/>
</dbReference>
<dbReference type="PANTHER" id="PTHR10192:SF5">
    <property type="entry name" value="GEPHYRIN"/>
    <property type="match status" value="1"/>
</dbReference>
<dbReference type="OrthoDB" id="9804758at2"/>
<dbReference type="Gene3D" id="2.40.340.10">
    <property type="entry name" value="MoeA, C-terminal, domain IV"/>
    <property type="match status" value="1"/>
</dbReference>
<proteinExistence type="inferred from homology"/>
<comment type="cofactor">
    <cofactor evidence="1 11">
        <name>Mg(2+)</name>
        <dbReference type="ChEBI" id="CHEBI:18420"/>
    </cofactor>
</comment>
<evidence type="ECO:0000256" key="6">
    <source>
        <dbReference type="ARBA" id="ARBA00022679"/>
    </source>
</evidence>
<dbReference type="SUPFAM" id="SSF63867">
    <property type="entry name" value="MoeA C-terminal domain-like"/>
    <property type="match status" value="1"/>
</dbReference>
<dbReference type="RefSeq" id="WP_116269405.1">
    <property type="nucleotide sequence ID" value="NZ_BGZJ01000001.1"/>
</dbReference>
<name>A0A388SBP3_9BURK</name>
<dbReference type="NCBIfam" id="NF045515">
    <property type="entry name" value="Glp_gephyrin"/>
    <property type="match status" value="1"/>
</dbReference>
<dbReference type="GO" id="GO:0046872">
    <property type="term" value="F:metal ion binding"/>
    <property type="evidence" value="ECO:0007669"/>
    <property type="project" value="UniProtKB-UniRule"/>
</dbReference>
<gene>
    <name evidence="13" type="ORF">MESMUL_02630</name>
</gene>
<evidence type="ECO:0000256" key="2">
    <source>
        <dbReference type="ARBA" id="ARBA00002901"/>
    </source>
</evidence>
<dbReference type="EMBL" id="BGZJ01000001">
    <property type="protein sequence ID" value="GBO92909.1"/>
    <property type="molecule type" value="Genomic_DNA"/>
</dbReference>
<dbReference type="SUPFAM" id="SSF53218">
    <property type="entry name" value="Molybdenum cofactor biosynthesis proteins"/>
    <property type="match status" value="1"/>
</dbReference>
<comment type="pathway">
    <text evidence="3 11">Cofactor biosynthesis; molybdopterin biosynthesis.</text>
</comment>
<comment type="function">
    <text evidence="2 11">Catalyzes the insertion of molybdate into adenylated molybdopterin with the concomitant release of AMP.</text>
</comment>
<keyword evidence="5 11" id="KW-0500">Molybdenum</keyword>
<dbReference type="Gene3D" id="3.90.105.10">
    <property type="entry name" value="Molybdopterin biosynthesis moea protein, domain 2"/>
    <property type="match status" value="1"/>
</dbReference>
<dbReference type="InterPro" id="IPR001453">
    <property type="entry name" value="MoaB/Mog_dom"/>
</dbReference>
<dbReference type="PROSITE" id="PS01079">
    <property type="entry name" value="MOCF_BIOSYNTHESIS_2"/>
    <property type="match status" value="1"/>
</dbReference>
<dbReference type="GO" id="GO:0005829">
    <property type="term" value="C:cytosol"/>
    <property type="evidence" value="ECO:0007669"/>
    <property type="project" value="TreeGrafter"/>
</dbReference>
<dbReference type="Proteomes" id="UP000266091">
    <property type="component" value="Unassembled WGS sequence"/>
</dbReference>
<keyword evidence="9 11" id="KW-0501">Molybdenum cofactor biosynthesis</keyword>
<dbReference type="InterPro" id="IPR036688">
    <property type="entry name" value="MoeA_C_domain_IV_sf"/>
</dbReference>
<dbReference type="Gene3D" id="2.170.190.11">
    <property type="entry name" value="Molybdopterin biosynthesis moea protein, domain 3"/>
    <property type="match status" value="1"/>
</dbReference>
<dbReference type="InterPro" id="IPR038987">
    <property type="entry name" value="MoeA-like"/>
</dbReference>
<evidence type="ECO:0000256" key="11">
    <source>
        <dbReference type="RuleBase" id="RU365090"/>
    </source>
</evidence>
<dbReference type="SMART" id="SM00852">
    <property type="entry name" value="MoCF_biosynth"/>
    <property type="match status" value="1"/>
</dbReference>
<keyword evidence="7 11" id="KW-0479">Metal-binding</keyword>
<dbReference type="UniPathway" id="UPA00344"/>
<dbReference type="Pfam" id="PF03454">
    <property type="entry name" value="MoeA_C"/>
    <property type="match status" value="1"/>
</dbReference>
<accession>A0A388SBP3</accession>
<evidence type="ECO:0000313" key="14">
    <source>
        <dbReference type="Proteomes" id="UP000266091"/>
    </source>
</evidence>
<comment type="catalytic activity">
    <reaction evidence="10">
        <text>adenylyl-molybdopterin + molybdate = Mo-molybdopterin + AMP + H(+)</text>
        <dbReference type="Rhea" id="RHEA:35047"/>
        <dbReference type="ChEBI" id="CHEBI:15378"/>
        <dbReference type="ChEBI" id="CHEBI:36264"/>
        <dbReference type="ChEBI" id="CHEBI:62727"/>
        <dbReference type="ChEBI" id="CHEBI:71302"/>
        <dbReference type="ChEBI" id="CHEBI:456215"/>
        <dbReference type="EC" id="2.10.1.1"/>
    </reaction>
</comment>
<sequence length="401" mass="43111">MISYREALQNLLSKVTPIGRTETIPTLYAEGRVLAEDIISPVNVPPADNSQMDGYAVRAADLASASPEHPVTLPVSQRIPAGSVGTQLEAGTAARIFTGAQVPPGADSVVQQELVEKNEDGTVIFKAPVKTGTNVRLAGSDFPAGETILHAGDKLTPANLGIAASTGRAYLRVYGRLRVSIFCSGSELARPGEPLREGAIYNSNRYQLRALLHALGCEVNDVGSVRDSIEDTVEAFQKAARSTDVIVTTGGMSVGEEDYIKPAVERLGHIDMWRLAVKPGKPFAFGEVSGVPFLGLPGNPVAVFVETLMMVRPFLRVRQGGRADLHRPIAVRADFNWKAGDREEFIRVYRNDKGGLCILPNQNSQVLSSCAKADGIVDVPVGKDIRQGDFVDYYPLAEFLA</sequence>
<feature type="domain" description="MoaB/Mog" evidence="12">
    <location>
        <begin position="180"/>
        <end position="317"/>
    </location>
</feature>
<dbReference type="Pfam" id="PF03453">
    <property type="entry name" value="MoeA_N"/>
    <property type="match status" value="1"/>
</dbReference>
<keyword evidence="6 11" id="KW-0808">Transferase</keyword>
<evidence type="ECO:0000256" key="3">
    <source>
        <dbReference type="ARBA" id="ARBA00005046"/>
    </source>
</evidence>
<dbReference type="GO" id="GO:0006777">
    <property type="term" value="P:Mo-molybdopterin cofactor biosynthetic process"/>
    <property type="evidence" value="ECO:0007669"/>
    <property type="project" value="UniProtKB-UniRule"/>
</dbReference>
<protein>
    <recommendedName>
        <fullName evidence="11">Molybdopterin molybdenumtransferase</fullName>
        <ecNumber evidence="11">2.10.1.1</ecNumber>
    </recommendedName>
</protein>
<dbReference type="InterPro" id="IPR036425">
    <property type="entry name" value="MoaB/Mog-like_dom_sf"/>
</dbReference>
<dbReference type="AlphaFoldDB" id="A0A388SBP3"/>
<dbReference type="Gene3D" id="3.40.980.10">
    <property type="entry name" value="MoaB/Mog-like domain"/>
    <property type="match status" value="1"/>
</dbReference>
<dbReference type="PANTHER" id="PTHR10192">
    <property type="entry name" value="MOLYBDOPTERIN BIOSYNTHESIS PROTEIN"/>
    <property type="match status" value="1"/>
</dbReference>
<comment type="similarity">
    <text evidence="4 11">Belongs to the MoeA family.</text>
</comment>
<dbReference type="GO" id="GO:0061599">
    <property type="term" value="F:molybdopterin molybdotransferase activity"/>
    <property type="evidence" value="ECO:0007669"/>
    <property type="project" value="UniProtKB-UniRule"/>
</dbReference>
<dbReference type="InterPro" id="IPR005111">
    <property type="entry name" value="MoeA_C_domain_IV"/>
</dbReference>
<organism evidence="13 14">
    <name type="scientific">Mesosutterella multiformis</name>
    <dbReference type="NCBI Taxonomy" id="2259133"/>
    <lineage>
        <taxon>Bacteria</taxon>
        <taxon>Pseudomonadati</taxon>
        <taxon>Pseudomonadota</taxon>
        <taxon>Betaproteobacteria</taxon>
        <taxon>Burkholderiales</taxon>
        <taxon>Sutterellaceae</taxon>
        <taxon>Mesosutterella</taxon>
    </lineage>
</organism>
<comment type="caution">
    <text evidence="13">The sequence shown here is derived from an EMBL/GenBank/DDBJ whole genome shotgun (WGS) entry which is preliminary data.</text>
</comment>
<evidence type="ECO:0000256" key="10">
    <source>
        <dbReference type="ARBA" id="ARBA00047317"/>
    </source>
</evidence>
<evidence type="ECO:0000313" key="13">
    <source>
        <dbReference type="EMBL" id="GBO92909.1"/>
    </source>
</evidence>
<evidence type="ECO:0000256" key="7">
    <source>
        <dbReference type="ARBA" id="ARBA00022723"/>
    </source>
</evidence>
<evidence type="ECO:0000256" key="4">
    <source>
        <dbReference type="ARBA" id="ARBA00010763"/>
    </source>
</evidence>
<dbReference type="InterPro" id="IPR008284">
    <property type="entry name" value="MoCF_biosynth_CS"/>
</dbReference>
<evidence type="ECO:0000256" key="9">
    <source>
        <dbReference type="ARBA" id="ARBA00023150"/>
    </source>
</evidence>
<dbReference type="InterPro" id="IPR036135">
    <property type="entry name" value="MoeA_linker/N_sf"/>
</dbReference>
<reference evidence="13 14" key="1">
    <citation type="journal article" date="2018" name="Int. J. Syst. Evol. Microbiol.">
        <title>Mesosutterella multiformis gen. nov., sp. nov., a member of the family Sutterellaceae and Sutterella megalosphaeroides sp. nov., isolated from human faeces.</title>
        <authorList>
            <person name="Sakamoto M."/>
            <person name="Ikeyama N."/>
            <person name="Kunihiro T."/>
            <person name="Iino T."/>
            <person name="Yuki M."/>
            <person name="Ohkuma M."/>
        </authorList>
    </citation>
    <scope>NUCLEOTIDE SEQUENCE [LARGE SCALE GENOMIC DNA]</scope>
    <source>
        <strain evidence="13 14">4NBBH2</strain>
    </source>
</reference>
<dbReference type="NCBIfam" id="TIGR00177">
    <property type="entry name" value="molyb_syn"/>
    <property type="match status" value="1"/>
</dbReference>
<dbReference type="FunFam" id="2.170.190.11:FF:000001">
    <property type="entry name" value="Molybdopterin molybdenumtransferase"/>
    <property type="match status" value="1"/>
</dbReference>
<evidence type="ECO:0000256" key="1">
    <source>
        <dbReference type="ARBA" id="ARBA00001946"/>
    </source>
</evidence>
<dbReference type="FunFam" id="3.40.980.10:FF:000004">
    <property type="entry name" value="Molybdopterin molybdenumtransferase"/>
    <property type="match status" value="1"/>
</dbReference>
<evidence type="ECO:0000256" key="5">
    <source>
        <dbReference type="ARBA" id="ARBA00022505"/>
    </source>
</evidence>
<evidence type="ECO:0000256" key="8">
    <source>
        <dbReference type="ARBA" id="ARBA00022842"/>
    </source>
</evidence>
<evidence type="ECO:0000259" key="12">
    <source>
        <dbReference type="SMART" id="SM00852"/>
    </source>
</evidence>
<dbReference type="EC" id="2.10.1.1" evidence="11"/>